<evidence type="ECO:0000313" key="1">
    <source>
        <dbReference type="EMBL" id="TYS59870.1"/>
    </source>
</evidence>
<dbReference type="GO" id="GO:0016746">
    <property type="term" value="F:acyltransferase activity"/>
    <property type="evidence" value="ECO:0007669"/>
    <property type="project" value="UniProtKB-KW"/>
</dbReference>
<dbReference type="InterPro" id="IPR011004">
    <property type="entry name" value="Trimer_LpxA-like_sf"/>
</dbReference>
<proteinExistence type="predicted"/>
<keyword evidence="1" id="KW-0012">Acyltransferase</keyword>
<dbReference type="Proteomes" id="UP000323393">
    <property type="component" value="Unassembled WGS sequence"/>
</dbReference>
<dbReference type="Gene3D" id="2.160.10.10">
    <property type="entry name" value="Hexapeptide repeat proteins"/>
    <property type="match status" value="1"/>
</dbReference>
<dbReference type="SUPFAM" id="SSF51161">
    <property type="entry name" value="Trimeric LpxA-like enzymes"/>
    <property type="match status" value="1"/>
</dbReference>
<dbReference type="RefSeq" id="WP_148965351.1">
    <property type="nucleotide sequence ID" value="NZ_VTEU01000002.1"/>
</dbReference>
<dbReference type="Pfam" id="PF00132">
    <property type="entry name" value="Hexapep"/>
    <property type="match status" value="1"/>
</dbReference>
<dbReference type="PANTHER" id="PTHR23416:SF78">
    <property type="entry name" value="LIPOPOLYSACCHARIDE BIOSYNTHESIS O-ACETYL TRANSFERASE WBBJ-RELATED"/>
    <property type="match status" value="1"/>
</dbReference>
<dbReference type="InterPro" id="IPR051159">
    <property type="entry name" value="Hexapeptide_acetyltransf"/>
</dbReference>
<name>A0AA95B7R4_9BACI</name>
<dbReference type="AlphaFoldDB" id="A0AA95B7R4"/>
<dbReference type="PANTHER" id="PTHR23416">
    <property type="entry name" value="SIALIC ACID SYNTHASE-RELATED"/>
    <property type="match status" value="1"/>
</dbReference>
<accession>A0AA95B7R4</accession>
<reference evidence="1 2" key="1">
    <citation type="submission" date="2019-08" db="EMBL/GenBank/DDBJ databases">
        <title>Bacillus genomes from the desert of Cuatro Cienegas, Coahuila.</title>
        <authorList>
            <person name="Olmedo-Alvarez G."/>
        </authorList>
    </citation>
    <scope>NUCLEOTIDE SEQUENCE [LARGE SCALE GENOMIC DNA]</scope>
    <source>
        <strain evidence="1 2">CH88_3T</strain>
    </source>
</reference>
<evidence type="ECO:0000313" key="2">
    <source>
        <dbReference type="Proteomes" id="UP000323393"/>
    </source>
</evidence>
<protein>
    <submittedName>
        <fullName evidence="1">Acyltransferase</fullName>
    </submittedName>
</protein>
<organism evidence="1 2">
    <name type="scientific">Sutcliffiella horikoshii</name>
    <dbReference type="NCBI Taxonomy" id="79883"/>
    <lineage>
        <taxon>Bacteria</taxon>
        <taxon>Bacillati</taxon>
        <taxon>Bacillota</taxon>
        <taxon>Bacilli</taxon>
        <taxon>Bacillales</taxon>
        <taxon>Bacillaceae</taxon>
        <taxon>Sutcliffiella</taxon>
    </lineage>
</organism>
<dbReference type="EMBL" id="VTEU01000002">
    <property type="protein sequence ID" value="TYS59870.1"/>
    <property type="molecule type" value="Genomic_DNA"/>
</dbReference>
<dbReference type="InterPro" id="IPR001451">
    <property type="entry name" value="Hexapep"/>
</dbReference>
<comment type="caution">
    <text evidence="1">The sequence shown here is derived from an EMBL/GenBank/DDBJ whole genome shotgun (WGS) entry which is preliminary data.</text>
</comment>
<gene>
    <name evidence="1" type="ORF">FZC74_06860</name>
</gene>
<keyword evidence="1" id="KW-0808">Transferase</keyword>
<dbReference type="CDD" id="cd04647">
    <property type="entry name" value="LbH_MAT_like"/>
    <property type="match status" value="1"/>
</dbReference>
<sequence>MFILKVKGKIFSNLKILFIRIFLSKDVKLGKNINVRRRFNPNVNGGKLLIGSNVFFNNNCSINCQGTIEIGNDCLFGENVKIYDHNHIFSDLYTPIAKQGMKVGKVKIGNNCWIGSNTTILANVEIGDNVVIGANCLVYKSIPSNSLVKSQTELIIKNRE</sequence>